<dbReference type="Pfam" id="PF01841">
    <property type="entry name" value="Transglut_core"/>
    <property type="match status" value="1"/>
</dbReference>
<feature type="compositionally biased region" description="Basic and acidic residues" evidence="1">
    <location>
        <begin position="115"/>
        <end position="126"/>
    </location>
</feature>
<dbReference type="PANTHER" id="PTHR46333">
    <property type="entry name" value="CYTOKINESIS PROTEIN 3"/>
    <property type="match status" value="1"/>
</dbReference>
<dbReference type="SMART" id="SM00460">
    <property type="entry name" value="TGc"/>
    <property type="match status" value="1"/>
</dbReference>
<accession>A0A6A5RIR4</accession>
<name>A0A6A5RIR4_9PLEO</name>
<feature type="domain" description="Transglutaminase-like" evidence="2">
    <location>
        <begin position="395"/>
        <end position="468"/>
    </location>
</feature>
<dbReference type="PANTHER" id="PTHR46333:SF5">
    <property type="entry name" value="TRANSGLUTAMINASE-LIKE DOMAIN-CONTAINING PROTEIN"/>
    <property type="match status" value="1"/>
</dbReference>
<evidence type="ECO:0000259" key="2">
    <source>
        <dbReference type="SMART" id="SM00460"/>
    </source>
</evidence>
<dbReference type="InterPro" id="IPR038765">
    <property type="entry name" value="Papain-like_cys_pep_sf"/>
</dbReference>
<feature type="region of interest" description="Disordered" evidence="1">
    <location>
        <begin position="18"/>
        <end position="237"/>
    </location>
</feature>
<dbReference type="EMBL" id="ML978971">
    <property type="protein sequence ID" value="KAF1927722.1"/>
    <property type="molecule type" value="Genomic_DNA"/>
</dbReference>
<keyword evidence="4" id="KW-1185">Reference proteome</keyword>
<dbReference type="Proteomes" id="UP000800082">
    <property type="component" value="Unassembled WGS sequence"/>
</dbReference>
<feature type="compositionally biased region" description="Polar residues" evidence="1">
    <location>
        <begin position="127"/>
        <end position="155"/>
    </location>
</feature>
<evidence type="ECO:0000313" key="4">
    <source>
        <dbReference type="Proteomes" id="UP000800082"/>
    </source>
</evidence>
<dbReference type="InterPro" id="IPR052557">
    <property type="entry name" value="CAP/Cytokinesis_protein"/>
</dbReference>
<organism evidence="3 4">
    <name type="scientific">Didymella exigua CBS 183.55</name>
    <dbReference type="NCBI Taxonomy" id="1150837"/>
    <lineage>
        <taxon>Eukaryota</taxon>
        <taxon>Fungi</taxon>
        <taxon>Dikarya</taxon>
        <taxon>Ascomycota</taxon>
        <taxon>Pezizomycotina</taxon>
        <taxon>Dothideomycetes</taxon>
        <taxon>Pleosporomycetidae</taxon>
        <taxon>Pleosporales</taxon>
        <taxon>Pleosporineae</taxon>
        <taxon>Didymellaceae</taxon>
        <taxon>Didymella</taxon>
    </lineage>
</organism>
<dbReference type="AlphaFoldDB" id="A0A6A5RIR4"/>
<dbReference type="OrthoDB" id="6129702at2759"/>
<evidence type="ECO:0000256" key="1">
    <source>
        <dbReference type="SAM" id="MobiDB-lite"/>
    </source>
</evidence>
<dbReference type="RefSeq" id="XP_033447974.1">
    <property type="nucleotide sequence ID" value="XM_033592873.1"/>
</dbReference>
<feature type="compositionally biased region" description="Polar residues" evidence="1">
    <location>
        <begin position="57"/>
        <end position="83"/>
    </location>
</feature>
<dbReference type="InterPro" id="IPR002931">
    <property type="entry name" value="Transglutaminase-like"/>
</dbReference>
<reference evidence="3" key="1">
    <citation type="journal article" date="2020" name="Stud. Mycol.">
        <title>101 Dothideomycetes genomes: a test case for predicting lifestyles and emergence of pathogens.</title>
        <authorList>
            <person name="Haridas S."/>
            <person name="Albert R."/>
            <person name="Binder M."/>
            <person name="Bloem J."/>
            <person name="Labutti K."/>
            <person name="Salamov A."/>
            <person name="Andreopoulos B."/>
            <person name="Baker S."/>
            <person name="Barry K."/>
            <person name="Bills G."/>
            <person name="Bluhm B."/>
            <person name="Cannon C."/>
            <person name="Castanera R."/>
            <person name="Culley D."/>
            <person name="Daum C."/>
            <person name="Ezra D."/>
            <person name="Gonzalez J."/>
            <person name="Henrissat B."/>
            <person name="Kuo A."/>
            <person name="Liang C."/>
            <person name="Lipzen A."/>
            <person name="Lutzoni F."/>
            <person name="Magnuson J."/>
            <person name="Mondo S."/>
            <person name="Nolan M."/>
            <person name="Ohm R."/>
            <person name="Pangilinan J."/>
            <person name="Park H.-J."/>
            <person name="Ramirez L."/>
            <person name="Alfaro M."/>
            <person name="Sun H."/>
            <person name="Tritt A."/>
            <person name="Yoshinaga Y."/>
            <person name="Zwiers L.-H."/>
            <person name="Turgeon B."/>
            <person name="Goodwin S."/>
            <person name="Spatafora J."/>
            <person name="Crous P."/>
            <person name="Grigoriev I."/>
        </authorList>
    </citation>
    <scope>NUCLEOTIDE SEQUENCE</scope>
    <source>
        <strain evidence="3">CBS 183.55</strain>
    </source>
</reference>
<dbReference type="GO" id="GO:0005737">
    <property type="term" value="C:cytoplasm"/>
    <property type="evidence" value="ECO:0007669"/>
    <property type="project" value="TreeGrafter"/>
</dbReference>
<gene>
    <name evidence="3" type="ORF">M421DRAFT_421562</name>
</gene>
<protein>
    <recommendedName>
        <fullName evidence="2">Transglutaminase-like domain-containing protein</fullName>
    </recommendedName>
</protein>
<dbReference type="SUPFAM" id="SSF54001">
    <property type="entry name" value="Cysteine proteinases"/>
    <property type="match status" value="1"/>
</dbReference>
<proteinExistence type="predicted"/>
<sequence length="670" mass="72287">MAEVEPQSIKSRIAALNLEKVHAPAPGSRPTYSYDAVTSAKKKPPPPPPAHRPPQLRHQTVNNPPIQDSLPTSTHRIGNQPQIEQPAPRVSPALPPRPPPRNHSQKSPALPPRSSSDRSVTRRESSESISTIASGVSTLSLGSVKTNGSNGSTLYQVRAPAYDPSKLPPLPPKKQEESKSATRAAMTSKRGVVASRELPPQIKPSAPALPSRPSLPPRQPANVSSNASHRSFERPIPALPSRSATTIEMKRAIVPPPQRPVRSALSLGFNNKATVEPPPVPSSRPVPGVNGAPPPIPTSSRPNLDAILASKPTPGAVAQCLICRDFSGPDSHAAKFPRQSLPSSDVGYLASLLCDPFPSATDKARAIFTWLHLNVDYDVKNFFAGTIQPSTPEKTITSGMAVCEGYAGLFAALALKAGLNCIVCSGASKGFGHSPIGPNDPVPPYKSTHAWNACQIDNGVWKLIDPCWGAGHLGCQLKNEGYKRSFSPQEFASSNMDFGMRHYPGDSSQQFREDGRILSYEEFMRDDAGGRVTVYGDAQQEGLGNRTFEPASFNIKVNNAVGPPTIRFQFASVCEHWDNARHGKGKPLVMLLSIGGVDGRNSEYRPFNTNGQVWWLDVPRAELGCSGQKVNVYSVTRFCDRDARGLTYEEWNNKTAYSAAFGGIAMWNLV</sequence>
<dbReference type="Gene3D" id="3.10.620.30">
    <property type="match status" value="1"/>
</dbReference>
<evidence type="ECO:0000313" key="3">
    <source>
        <dbReference type="EMBL" id="KAF1927722.1"/>
    </source>
</evidence>
<dbReference type="GeneID" id="54350541"/>